<dbReference type="InterPro" id="IPR014914">
    <property type="entry name" value="RES_dom"/>
</dbReference>
<accession>A0A261RQG0</accession>
<name>A0A261RQG0_9BORD</name>
<keyword evidence="3" id="KW-1185">Reference proteome</keyword>
<protein>
    <recommendedName>
        <fullName evidence="1">RES domain-containing protein</fullName>
    </recommendedName>
</protein>
<evidence type="ECO:0000259" key="1">
    <source>
        <dbReference type="SMART" id="SM00953"/>
    </source>
</evidence>
<evidence type="ECO:0000313" key="3">
    <source>
        <dbReference type="Proteomes" id="UP000216947"/>
    </source>
</evidence>
<dbReference type="SMART" id="SM00953">
    <property type="entry name" value="RES"/>
    <property type="match status" value="1"/>
</dbReference>
<dbReference type="Proteomes" id="UP000216947">
    <property type="component" value="Unassembled WGS sequence"/>
</dbReference>
<dbReference type="EMBL" id="NEVK01000001">
    <property type="protein sequence ID" value="OZI27205.1"/>
    <property type="molecule type" value="Genomic_DNA"/>
</dbReference>
<dbReference type="Pfam" id="PF08808">
    <property type="entry name" value="RES"/>
    <property type="match status" value="1"/>
</dbReference>
<organism evidence="2 3">
    <name type="scientific">Bordetella genomosp. 7</name>
    <dbReference type="NCBI Taxonomy" id="1416805"/>
    <lineage>
        <taxon>Bacteria</taxon>
        <taxon>Pseudomonadati</taxon>
        <taxon>Pseudomonadota</taxon>
        <taxon>Betaproteobacteria</taxon>
        <taxon>Burkholderiales</taxon>
        <taxon>Alcaligenaceae</taxon>
        <taxon>Bordetella</taxon>
    </lineage>
</organism>
<evidence type="ECO:0000313" key="2">
    <source>
        <dbReference type="EMBL" id="OZI27205.1"/>
    </source>
</evidence>
<reference evidence="3" key="1">
    <citation type="submission" date="2017-05" db="EMBL/GenBank/DDBJ databases">
        <title>Complete and WGS of Bordetella genogroups.</title>
        <authorList>
            <person name="Spilker T."/>
            <person name="Lipuma J."/>
        </authorList>
    </citation>
    <scope>NUCLEOTIDE SEQUENCE [LARGE SCALE GENOMIC DNA]</scope>
    <source>
        <strain evidence="3">AU18089</strain>
    </source>
</reference>
<sequence>MIWQQCRGQRYVAPISGTVIRLVESQEQIATLGYVDTLEEQAVLESLIDDSKPPYPAGAAGYHYLLTTPFRYPPLRWGSRFGRVHEPGIFYGGLSLAATLAESAYYRFVFWHSMQAPPPKAHIRSQHTLFSVPYRTATGVRLQEPPFDAYWAELAHPVQYQASQQLGTDMREAGVQAFEYFSARDPDGGCCVGLFSLQALAQKKPRDLSPWLCETSADTVAFKHAAGREVARYSLSSFLHQNRLPMPA</sequence>
<dbReference type="RefSeq" id="WP_094795721.1">
    <property type="nucleotide sequence ID" value="NZ_NEVK01000001.1"/>
</dbReference>
<comment type="caution">
    <text evidence="2">The sequence shown here is derived from an EMBL/GenBank/DDBJ whole genome shotgun (WGS) entry which is preliminary data.</text>
</comment>
<proteinExistence type="predicted"/>
<feature type="domain" description="RES" evidence="1">
    <location>
        <begin position="69"/>
        <end position="206"/>
    </location>
</feature>
<dbReference type="AlphaFoldDB" id="A0A261RQG0"/>
<gene>
    <name evidence="2" type="ORF">CAL19_00230</name>
</gene>